<proteinExistence type="predicted"/>
<feature type="chain" id="PRO_5039024830" description="Calcineurin-like phosphoesterase domain-containing protein" evidence="3">
    <location>
        <begin position="24"/>
        <end position="270"/>
    </location>
</feature>
<dbReference type="Pfam" id="PF00149">
    <property type="entry name" value="Metallophos"/>
    <property type="match status" value="1"/>
</dbReference>
<gene>
    <name evidence="5" type="ORF">B5F17_05480</name>
</gene>
<dbReference type="Proteomes" id="UP000195897">
    <property type="component" value="Unassembled WGS sequence"/>
</dbReference>
<evidence type="ECO:0000256" key="2">
    <source>
        <dbReference type="ARBA" id="ARBA00022801"/>
    </source>
</evidence>
<evidence type="ECO:0000256" key="3">
    <source>
        <dbReference type="SAM" id="SignalP"/>
    </source>
</evidence>
<dbReference type="GO" id="GO:0008758">
    <property type="term" value="F:UDP-2,3-diacylglucosamine hydrolase activity"/>
    <property type="evidence" value="ECO:0007669"/>
    <property type="project" value="TreeGrafter"/>
</dbReference>
<dbReference type="CDD" id="cd07385">
    <property type="entry name" value="MPP_YkuE_C"/>
    <property type="match status" value="1"/>
</dbReference>
<organism evidence="5 6">
    <name type="scientific">Butyricicoccus pullicaecorum</name>
    <dbReference type="NCBI Taxonomy" id="501571"/>
    <lineage>
        <taxon>Bacteria</taxon>
        <taxon>Bacillati</taxon>
        <taxon>Bacillota</taxon>
        <taxon>Clostridia</taxon>
        <taxon>Eubacteriales</taxon>
        <taxon>Butyricicoccaceae</taxon>
        <taxon>Butyricicoccus</taxon>
    </lineage>
</organism>
<dbReference type="GO" id="GO:0016020">
    <property type="term" value="C:membrane"/>
    <property type="evidence" value="ECO:0007669"/>
    <property type="project" value="GOC"/>
</dbReference>
<dbReference type="PANTHER" id="PTHR31302:SF31">
    <property type="entry name" value="PHOSPHODIESTERASE YAEI"/>
    <property type="match status" value="1"/>
</dbReference>
<dbReference type="InterPro" id="IPR051158">
    <property type="entry name" value="Metallophosphoesterase_sf"/>
</dbReference>
<dbReference type="InterPro" id="IPR029052">
    <property type="entry name" value="Metallo-depent_PP-like"/>
</dbReference>
<dbReference type="AlphaFoldDB" id="A0A1Y4L9S0"/>
<feature type="domain" description="Calcineurin-like phosphoesterase" evidence="4">
    <location>
        <begin position="43"/>
        <end position="207"/>
    </location>
</feature>
<dbReference type="GO" id="GO:0046872">
    <property type="term" value="F:metal ion binding"/>
    <property type="evidence" value="ECO:0007669"/>
    <property type="project" value="UniProtKB-KW"/>
</dbReference>
<comment type="caution">
    <text evidence="5">The sequence shown here is derived from an EMBL/GenBank/DDBJ whole genome shotgun (WGS) entry which is preliminary data.</text>
</comment>
<feature type="signal peptide" evidence="3">
    <location>
        <begin position="1"/>
        <end position="23"/>
    </location>
</feature>
<accession>A0A1Y4L9S0</accession>
<evidence type="ECO:0000313" key="5">
    <source>
        <dbReference type="EMBL" id="OUP53457.1"/>
    </source>
</evidence>
<dbReference type="PANTHER" id="PTHR31302">
    <property type="entry name" value="TRANSMEMBRANE PROTEIN WITH METALLOPHOSPHOESTERASE DOMAIN-RELATED"/>
    <property type="match status" value="1"/>
</dbReference>
<dbReference type="SUPFAM" id="SSF56300">
    <property type="entry name" value="Metallo-dependent phosphatases"/>
    <property type="match status" value="1"/>
</dbReference>
<keyword evidence="2" id="KW-0378">Hydrolase</keyword>
<protein>
    <recommendedName>
        <fullName evidence="4">Calcineurin-like phosphoesterase domain-containing protein</fullName>
    </recommendedName>
</protein>
<reference evidence="6" key="1">
    <citation type="submission" date="2017-04" db="EMBL/GenBank/DDBJ databases">
        <title>Function of individual gut microbiota members based on whole genome sequencing of pure cultures obtained from chicken caecum.</title>
        <authorList>
            <person name="Medvecky M."/>
            <person name="Cejkova D."/>
            <person name="Polansky O."/>
            <person name="Karasova D."/>
            <person name="Kubasova T."/>
            <person name="Cizek A."/>
            <person name="Rychlik I."/>
        </authorList>
    </citation>
    <scope>NUCLEOTIDE SEQUENCE [LARGE SCALE GENOMIC DNA]</scope>
    <source>
        <strain evidence="6">An180</strain>
    </source>
</reference>
<dbReference type="EMBL" id="NFKK01000004">
    <property type="protein sequence ID" value="OUP53457.1"/>
    <property type="molecule type" value="Genomic_DNA"/>
</dbReference>
<evidence type="ECO:0000313" key="6">
    <source>
        <dbReference type="Proteomes" id="UP000195897"/>
    </source>
</evidence>
<evidence type="ECO:0000256" key="1">
    <source>
        <dbReference type="ARBA" id="ARBA00022723"/>
    </source>
</evidence>
<dbReference type="InterPro" id="IPR004843">
    <property type="entry name" value="Calcineurin-like_PHP"/>
</dbReference>
<sequence>MKGRYWKIAAVCAVVALSTAALWQGLQTTHYTLASPHLKKPVRFAVVTDLHSTWYGENQSELVGAIEREHPDAVLLSGDIVDDKEPRDAAKAFLETIAQKYPTYYVLGNHEFRTPDPEEVKDWTRNLGVTVLDGTGETVTLNDQTVLICGTDDPACGIADFQNQFFAVSRMAQETDAFTVLLSHRPELIDWYTDAGFDLVVSGHAHGGQVRLPLVLSNGLIAPGQGLFPKYTTGLHELEDTTLLVSRGLCRNWLPRVCNRPELVILDATP</sequence>
<keyword evidence="1" id="KW-0479">Metal-binding</keyword>
<evidence type="ECO:0000259" key="4">
    <source>
        <dbReference type="Pfam" id="PF00149"/>
    </source>
</evidence>
<dbReference type="RefSeq" id="WP_087371673.1">
    <property type="nucleotide sequence ID" value="NZ_NFKK01000004.1"/>
</dbReference>
<dbReference type="GO" id="GO:0009245">
    <property type="term" value="P:lipid A biosynthetic process"/>
    <property type="evidence" value="ECO:0007669"/>
    <property type="project" value="TreeGrafter"/>
</dbReference>
<name>A0A1Y4L9S0_9FIRM</name>
<keyword evidence="3" id="KW-0732">Signal</keyword>
<dbReference type="Gene3D" id="3.60.21.10">
    <property type="match status" value="1"/>
</dbReference>